<proteinExistence type="predicted"/>
<keyword evidence="2" id="KW-1185">Reference proteome</keyword>
<dbReference type="AlphaFoldDB" id="A0A8X6H8Q8"/>
<sequence length="87" mass="9644">MLSRIVTRRCNMGIPYHPEIKATVDEMAKHFLPREGQSQTKAVKAQDVLGPAQCFAGGLYATRNSDQLRCLLRNSTEVPKSIAKQTA</sequence>
<dbReference type="EMBL" id="BMAO01014965">
    <property type="protein sequence ID" value="GFQ98368.1"/>
    <property type="molecule type" value="Genomic_DNA"/>
</dbReference>
<organism evidence="1 2">
    <name type="scientific">Trichonephila clavata</name>
    <name type="common">Joro spider</name>
    <name type="synonym">Nephila clavata</name>
    <dbReference type="NCBI Taxonomy" id="2740835"/>
    <lineage>
        <taxon>Eukaryota</taxon>
        <taxon>Metazoa</taxon>
        <taxon>Ecdysozoa</taxon>
        <taxon>Arthropoda</taxon>
        <taxon>Chelicerata</taxon>
        <taxon>Arachnida</taxon>
        <taxon>Araneae</taxon>
        <taxon>Araneomorphae</taxon>
        <taxon>Entelegynae</taxon>
        <taxon>Araneoidea</taxon>
        <taxon>Nephilidae</taxon>
        <taxon>Trichonephila</taxon>
    </lineage>
</organism>
<evidence type="ECO:0000313" key="1">
    <source>
        <dbReference type="EMBL" id="GFQ98368.1"/>
    </source>
</evidence>
<reference evidence="1" key="1">
    <citation type="submission" date="2020-07" db="EMBL/GenBank/DDBJ databases">
        <title>Multicomponent nature underlies the extraordinary mechanical properties of spider dragline silk.</title>
        <authorList>
            <person name="Kono N."/>
            <person name="Nakamura H."/>
            <person name="Mori M."/>
            <person name="Yoshida Y."/>
            <person name="Ohtoshi R."/>
            <person name="Malay A.D."/>
            <person name="Moran D.A.P."/>
            <person name="Tomita M."/>
            <person name="Numata K."/>
            <person name="Arakawa K."/>
        </authorList>
    </citation>
    <scope>NUCLEOTIDE SEQUENCE</scope>
</reference>
<accession>A0A8X6H8Q8</accession>
<evidence type="ECO:0000313" key="2">
    <source>
        <dbReference type="Proteomes" id="UP000887116"/>
    </source>
</evidence>
<protein>
    <submittedName>
        <fullName evidence="1">Uncharacterized protein</fullName>
    </submittedName>
</protein>
<comment type="caution">
    <text evidence="1">The sequence shown here is derived from an EMBL/GenBank/DDBJ whole genome shotgun (WGS) entry which is preliminary data.</text>
</comment>
<name>A0A8X6H8Q8_TRICU</name>
<dbReference type="Proteomes" id="UP000887116">
    <property type="component" value="Unassembled WGS sequence"/>
</dbReference>
<gene>
    <name evidence="1" type="ORF">TNCT_60431</name>
</gene>